<comment type="caution">
    <text evidence="9">The sequence shown here is derived from an EMBL/GenBank/DDBJ whole genome shotgun (WGS) entry which is preliminary data.</text>
</comment>
<evidence type="ECO:0000256" key="8">
    <source>
        <dbReference type="SAM" id="SignalP"/>
    </source>
</evidence>
<dbReference type="InterPro" id="IPR008795">
    <property type="entry name" value="Prominin"/>
</dbReference>
<evidence type="ECO:0000256" key="6">
    <source>
        <dbReference type="ARBA" id="ARBA00023180"/>
    </source>
</evidence>
<keyword evidence="5 7" id="KW-0472">Membrane</keyword>
<dbReference type="PANTHER" id="PTHR22730:SF1">
    <property type="entry name" value="PROMININ-LIKE PROTEIN"/>
    <property type="match status" value="1"/>
</dbReference>
<keyword evidence="4 7" id="KW-1133">Transmembrane helix</keyword>
<reference evidence="9 10" key="1">
    <citation type="journal article" date="2018" name="Sci. Rep.">
        <title>Genomic signatures of local adaptation to the degree of environmental predictability in rotifers.</title>
        <authorList>
            <person name="Franch-Gras L."/>
            <person name="Hahn C."/>
            <person name="Garcia-Roger E.M."/>
            <person name="Carmona M.J."/>
            <person name="Serra M."/>
            <person name="Gomez A."/>
        </authorList>
    </citation>
    <scope>NUCLEOTIDE SEQUENCE [LARGE SCALE GENOMIC DNA]</scope>
    <source>
        <strain evidence="9">HYR1</strain>
    </source>
</reference>
<accession>A0A3M7QR41</accession>
<feature type="transmembrane region" description="Helical" evidence="7">
    <location>
        <begin position="384"/>
        <end position="410"/>
    </location>
</feature>
<evidence type="ECO:0000256" key="1">
    <source>
        <dbReference type="ARBA" id="ARBA00004141"/>
    </source>
</evidence>
<dbReference type="Proteomes" id="UP000276133">
    <property type="component" value="Unassembled WGS sequence"/>
</dbReference>
<dbReference type="OrthoDB" id="6229420at2759"/>
<dbReference type="PANTHER" id="PTHR22730">
    <property type="entry name" value="PROMININ PROM PROTEIN"/>
    <property type="match status" value="1"/>
</dbReference>
<feature type="transmembrane region" description="Helical" evidence="7">
    <location>
        <begin position="431"/>
        <end position="455"/>
    </location>
</feature>
<dbReference type="AlphaFoldDB" id="A0A3M7QR41"/>
<feature type="transmembrane region" description="Helical" evidence="7">
    <location>
        <begin position="157"/>
        <end position="178"/>
    </location>
</feature>
<evidence type="ECO:0000313" key="9">
    <source>
        <dbReference type="EMBL" id="RNA13544.1"/>
    </source>
</evidence>
<keyword evidence="8" id="KW-0732">Signal</keyword>
<dbReference type="GO" id="GO:0016020">
    <property type="term" value="C:membrane"/>
    <property type="evidence" value="ECO:0007669"/>
    <property type="project" value="UniProtKB-SubCell"/>
</dbReference>
<dbReference type="EMBL" id="REGN01005381">
    <property type="protein sequence ID" value="RNA13544.1"/>
    <property type="molecule type" value="Genomic_DNA"/>
</dbReference>
<comment type="subcellular location">
    <subcellularLocation>
        <location evidence="1">Membrane</location>
        <topology evidence="1">Multi-pass membrane protein</topology>
    </subcellularLocation>
</comment>
<gene>
    <name evidence="9" type="ORF">BpHYR1_016121</name>
</gene>
<proteinExistence type="inferred from homology"/>
<evidence type="ECO:0000256" key="5">
    <source>
        <dbReference type="ARBA" id="ARBA00023136"/>
    </source>
</evidence>
<sequence length="488" mass="56409">MFSLNRISFCLLLLAFTSGSASEIQMDNDTLSLISLYNFSSNSLRAGFEPFYLFTNFFIDNLFEPHIPQEIKQAASNSSLTKFADQVLEDYGLKSSWFQDLKFSSIVLPGLVNFIIISMFVSIFVPIVGFCICSYRTCCRGKFSPFDHKFDTYKRKLYSFILFILLIASVIGTVIVFFTGQNTMLAFKNFPKILNSSSGQIDDFSRQEIPRFFSRSNEIIDQINSESIIIFNNTLKKTLENSLDLEPFFEVYTNELSPILNKLHSLYVNLTKKPNNSSNASQQAKELIDTFENIKISMIEKFKILNTIKSENFDQNSLILLMREKSSEIHSNFIQNVNNFVKKIKDEIGDFNNYIEKELAFFSSEINSEQNHEFLKLSVQYYHYFYYVLLGASVFMLSLFILHSLGLAGMCSRRMHNNHKQSCHRGISANFFLAGTAFYFLFAFFLIVLCVIMFVPGITFRQVVCKPTFELEDNHIFQRKYCNIKSNQ</sequence>
<evidence type="ECO:0000313" key="10">
    <source>
        <dbReference type="Proteomes" id="UP000276133"/>
    </source>
</evidence>
<feature type="transmembrane region" description="Helical" evidence="7">
    <location>
        <begin position="111"/>
        <end position="136"/>
    </location>
</feature>
<feature type="chain" id="PRO_5018257934" evidence="8">
    <location>
        <begin position="22"/>
        <end position="488"/>
    </location>
</feature>
<comment type="similarity">
    <text evidence="2">Belongs to the prominin family.</text>
</comment>
<evidence type="ECO:0000256" key="7">
    <source>
        <dbReference type="SAM" id="Phobius"/>
    </source>
</evidence>
<dbReference type="STRING" id="10195.A0A3M7QR41"/>
<keyword evidence="10" id="KW-1185">Reference proteome</keyword>
<feature type="signal peptide" evidence="8">
    <location>
        <begin position="1"/>
        <end position="21"/>
    </location>
</feature>
<evidence type="ECO:0000256" key="2">
    <source>
        <dbReference type="ARBA" id="ARBA00006058"/>
    </source>
</evidence>
<name>A0A3M7QR41_BRAPC</name>
<keyword evidence="6" id="KW-0325">Glycoprotein</keyword>
<evidence type="ECO:0000256" key="3">
    <source>
        <dbReference type="ARBA" id="ARBA00022692"/>
    </source>
</evidence>
<evidence type="ECO:0000256" key="4">
    <source>
        <dbReference type="ARBA" id="ARBA00022989"/>
    </source>
</evidence>
<dbReference type="Pfam" id="PF05478">
    <property type="entry name" value="Prominin"/>
    <property type="match status" value="2"/>
</dbReference>
<keyword evidence="3 7" id="KW-0812">Transmembrane</keyword>
<organism evidence="9 10">
    <name type="scientific">Brachionus plicatilis</name>
    <name type="common">Marine rotifer</name>
    <name type="synonym">Brachionus muelleri</name>
    <dbReference type="NCBI Taxonomy" id="10195"/>
    <lineage>
        <taxon>Eukaryota</taxon>
        <taxon>Metazoa</taxon>
        <taxon>Spiralia</taxon>
        <taxon>Gnathifera</taxon>
        <taxon>Rotifera</taxon>
        <taxon>Eurotatoria</taxon>
        <taxon>Monogononta</taxon>
        <taxon>Pseudotrocha</taxon>
        <taxon>Ploima</taxon>
        <taxon>Brachionidae</taxon>
        <taxon>Brachionus</taxon>
    </lineage>
</organism>
<protein>
    <submittedName>
        <fullName evidence="9">Prominin isoform X4</fullName>
    </submittedName>
</protein>